<accession>A0A8J7R088</accession>
<reference evidence="1" key="1">
    <citation type="submission" date="2021-03" db="EMBL/GenBank/DDBJ databases">
        <title>Genome sequencing and assembly of Tianweitania sediminis.</title>
        <authorList>
            <person name="Chhetri G."/>
        </authorList>
    </citation>
    <scope>NUCLEOTIDE SEQUENCE</scope>
    <source>
        <strain evidence="1">Z8</strain>
    </source>
</reference>
<proteinExistence type="predicted"/>
<dbReference type="EMBL" id="JAGIYY010000003">
    <property type="protein sequence ID" value="MBP0439460.1"/>
    <property type="molecule type" value="Genomic_DNA"/>
</dbReference>
<keyword evidence="2" id="KW-1185">Reference proteome</keyword>
<name>A0A8J7R088_9HYPH</name>
<organism evidence="1 2">
    <name type="scientific">Tianweitania sediminis</name>
    <dbReference type="NCBI Taxonomy" id="1502156"/>
    <lineage>
        <taxon>Bacteria</taxon>
        <taxon>Pseudomonadati</taxon>
        <taxon>Pseudomonadota</taxon>
        <taxon>Alphaproteobacteria</taxon>
        <taxon>Hyphomicrobiales</taxon>
        <taxon>Phyllobacteriaceae</taxon>
        <taxon>Tianweitania</taxon>
    </lineage>
</organism>
<dbReference type="Proteomes" id="UP000666240">
    <property type="component" value="Unassembled WGS sequence"/>
</dbReference>
<protein>
    <submittedName>
        <fullName evidence="1">ASCH domain-containing protein</fullName>
    </submittedName>
</protein>
<sequence length="143" mass="15762">MVAYSFAPFFAQAVAALTKRQTIRAPRKRHARPGEPIQLYAGMRTRHCTKLLDKDPLCVAVRPIEISTSELLDAGIASITIGDWVLDAREIEALAQLDGFAPADFNQAAGTHHSTARANMGAFWLKHHGVGRFEGVLIEWRPS</sequence>
<dbReference type="AlphaFoldDB" id="A0A8J7R088"/>
<evidence type="ECO:0000313" key="1">
    <source>
        <dbReference type="EMBL" id="MBP0439460.1"/>
    </source>
</evidence>
<evidence type="ECO:0000313" key="2">
    <source>
        <dbReference type="Proteomes" id="UP000666240"/>
    </source>
</evidence>
<dbReference type="RefSeq" id="WP_209335462.1">
    <property type="nucleotide sequence ID" value="NZ_JAGIYY010000003.1"/>
</dbReference>
<gene>
    <name evidence="1" type="ORF">J5Y06_12435</name>
</gene>
<comment type="caution">
    <text evidence="1">The sequence shown here is derived from an EMBL/GenBank/DDBJ whole genome shotgun (WGS) entry which is preliminary data.</text>
</comment>